<dbReference type="GO" id="GO:0016787">
    <property type="term" value="F:hydrolase activity"/>
    <property type="evidence" value="ECO:0007669"/>
    <property type="project" value="UniProtKB-KW"/>
</dbReference>
<evidence type="ECO:0000313" key="1">
    <source>
        <dbReference type="EMBL" id="MFD1739097.1"/>
    </source>
</evidence>
<dbReference type="Pfam" id="PF08282">
    <property type="entry name" value="Hydrolase_3"/>
    <property type="match status" value="1"/>
</dbReference>
<proteinExistence type="predicted"/>
<dbReference type="InterPro" id="IPR023214">
    <property type="entry name" value="HAD_sf"/>
</dbReference>
<dbReference type="InterPro" id="IPR000150">
    <property type="entry name" value="Cof"/>
</dbReference>
<accession>A0ABW4LVB3</accession>
<protein>
    <submittedName>
        <fullName evidence="1">Cof-type HAD-IIB family hydrolase</fullName>
        <ecNumber evidence="1">3.1.3.-</ecNumber>
    </submittedName>
</protein>
<dbReference type="PANTHER" id="PTHR10000:SF50">
    <property type="entry name" value="STRESS RESPONSE PROTEIN YHAX"/>
    <property type="match status" value="1"/>
</dbReference>
<dbReference type="CDD" id="cd07516">
    <property type="entry name" value="HAD_Pase"/>
    <property type="match status" value="1"/>
</dbReference>
<comment type="caution">
    <text evidence="1">The sequence shown here is derived from an EMBL/GenBank/DDBJ whole genome shotgun (WGS) entry which is preliminary data.</text>
</comment>
<dbReference type="Gene3D" id="3.40.50.1000">
    <property type="entry name" value="HAD superfamily/HAD-like"/>
    <property type="match status" value="1"/>
</dbReference>
<organism evidence="1 2">
    <name type="scientific">Bacillus salitolerans</name>
    <dbReference type="NCBI Taxonomy" id="1437434"/>
    <lineage>
        <taxon>Bacteria</taxon>
        <taxon>Bacillati</taxon>
        <taxon>Bacillota</taxon>
        <taxon>Bacilli</taxon>
        <taxon>Bacillales</taxon>
        <taxon>Bacillaceae</taxon>
        <taxon>Bacillus</taxon>
    </lineage>
</organism>
<dbReference type="InterPro" id="IPR036412">
    <property type="entry name" value="HAD-like_sf"/>
</dbReference>
<name>A0ABW4LVB3_9BACI</name>
<dbReference type="RefSeq" id="WP_377930321.1">
    <property type="nucleotide sequence ID" value="NZ_JBHUEM010000052.1"/>
</dbReference>
<dbReference type="NCBIfam" id="TIGR00099">
    <property type="entry name" value="Cof-subfamily"/>
    <property type="match status" value="1"/>
</dbReference>
<dbReference type="Proteomes" id="UP001597214">
    <property type="component" value="Unassembled WGS sequence"/>
</dbReference>
<dbReference type="NCBIfam" id="TIGR01484">
    <property type="entry name" value="HAD-SF-IIB"/>
    <property type="match status" value="1"/>
</dbReference>
<dbReference type="EC" id="3.1.3.-" evidence="1"/>
<reference evidence="2" key="1">
    <citation type="journal article" date="2019" name="Int. J. Syst. Evol. Microbiol.">
        <title>The Global Catalogue of Microorganisms (GCM) 10K type strain sequencing project: providing services to taxonomists for standard genome sequencing and annotation.</title>
        <authorList>
            <consortium name="The Broad Institute Genomics Platform"/>
            <consortium name="The Broad Institute Genome Sequencing Center for Infectious Disease"/>
            <person name="Wu L."/>
            <person name="Ma J."/>
        </authorList>
    </citation>
    <scope>NUCLEOTIDE SEQUENCE [LARGE SCALE GENOMIC DNA]</scope>
    <source>
        <strain evidence="2">CCUG 49339</strain>
    </source>
</reference>
<dbReference type="PANTHER" id="PTHR10000">
    <property type="entry name" value="PHOSPHOSERINE PHOSPHATASE"/>
    <property type="match status" value="1"/>
</dbReference>
<dbReference type="InterPro" id="IPR006379">
    <property type="entry name" value="HAD-SF_hydro_IIB"/>
</dbReference>
<dbReference type="SUPFAM" id="SSF56784">
    <property type="entry name" value="HAD-like"/>
    <property type="match status" value="1"/>
</dbReference>
<dbReference type="Gene3D" id="3.30.1240.10">
    <property type="match status" value="1"/>
</dbReference>
<sequence>MFYRLLALNVDGTLLRSNGRIQKGVKEAIDYVKQRGVYTTLVTNRNFPAAKKVAKALRMEGILVTHGGGFIASSLDHPIINKRISEERTFNLVQVLENFNCNIRVLHERYSLGNRVHLQNNLVARAVIVSGDPLFYPMQFVESLGDTLRDYPISTPKINVYFSDKEEMERARNTIAHSFEEIDVYSDDDLQLDIVPKGVSKETGLELLGKYLGVEYHEMVVIGDSYSDLKMIERAGLGVAMGNAPTEVKRAANWVTRSNDQNGVTYMVMSHFRKQLSITNSDK</sequence>
<evidence type="ECO:0000313" key="2">
    <source>
        <dbReference type="Proteomes" id="UP001597214"/>
    </source>
</evidence>
<dbReference type="EMBL" id="JBHUEM010000052">
    <property type="protein sequence ID" value="MFD1739097.1"/>
    <property type="molecule type" value="Genomic_DNA"/>
</dbReference>
<gene>
    <name evidence="1" type="ORF">ACFSCX_21540</name>
</gene>
<keyword evidence="1" id="KW-0378">Hydrolase</keyword>
<keyword evidence="2" id="KW-1185">Reference proteome</keyword>